<name>A0A225SRS4_9BURK</name>
<dbReference type="EMBL" id="NJGV01000031">
    <property type="protein sequence ID" value="OWY32018.1"/>
    <property type="molecule type" value="Genomic_DNA"/>
</dbReference>
<keyword evidence="2" id="KW-1185">Reference proteome</keyword>
<dbReference type="InterPro" id="IPR053738">
    <property type="entry name" value="Lambda_capsid_assembly"/>
</dbReference>
<dbReference type="Proteomes" id="UP000214747">
    <property type="component" value="Unassembled WGS sequence"/>
</dbReference>
<reference evidence="1 2" key="1">
    <citation type="journal article" date="2010" name="Int. J. Syst. Evol. Microbiol.">
        <title>Reclassification of Herbaspirillum putei as a later heterotypic synonym of Herbaspirillum huttiense, with the description of H. huttiense subsp. huttiense subsp. nov. and H. huttiense subsp. putei subsp. nov., comb. nov., and description of Herbaspirillum aquaticum sp. nov.</title>
        <authorList>
            <person name="Dobritsa A.P."/>
            <person name="Reddy M.C."/>
            <person name="Samadpour M."/>
        </authorList>
    </citation>
    <scope>NUCLEOTIDE SEQUENCE [LARGE SCALE GENOMIC DNA]</scope>
    <source>
        <strain evidence="1 2">IEH 4430</strain>
    </source>
</reference>
<evidence type="ECO:0000313" key="1">
    <source>
        <dbReference type="EMBL" id="OWY32018.1"/>
    </source>
</evidence>
<comment type="caution">
    <text evidence="1">The sequence shown here is derived from an EMBL/GenBank/DDBJ whole genome shotgun (WGS) entry which is preliminary data.</text>
</comment>
<gene>
    <name evidence="1" type="ORF">CEJ45_23370</name>
</gene>
<organism evidence="1 2">
    <name type="scientific">Herbaspirillum aquaticum</name>
    <dbReference type="NCBI Taxonomy" id="568783"/>
    <lineage>
        <taxon>Bacteria</taxon>
        <taxon>Pseudomonadati</taxon>
        <taxon>Pseudomonadota</taxon>
        <taxon>Betaproteobacteria</taxon>
        <taxon>Burkholderiales</taxon>
        <taxon>Oxalobacteraceae</taxon>
        <taxon>Herbaspirillum</taxon>
    </lineage>
</organism>
<dbReference type="AlphaFoldDB" id="A0A225SRS4"/>
<dbReference type="Gene3D" id="3.90.1690.10">
    <property type="entry name" value="phage-related protein like domain"/>
    <property type="match status" value="1"/>
</dbReference>
<proteinExistence type="predicted"/>
<dbReference type="RefSeq" id="WP_088757398.1">
    <property type="nucleotide sequence ID" value="NZ_NJGV01000031.1"/>
</dbReference>
<protein>
    <submittedName>
        <fullName evidence="1">Phage capsid protein</fullName>
    </submittedName>
</protein>
<evidence type="ECO:0000313" key="2">
    <source>
        <dbReference type="Proteomes" id="UP000214747"/>
    </source>
</evidence>
<accession>A0A225SRS4</accession>
<sequence>MSAAAPFPINPAVIRAIVIAYSNTKLIADSVMPRVPVGAQDFKYMRQNMADQFTVPETRVGRKSAPNQVESIGDLIPASVFEYGLDEVVPVVDIKNAPDGVDPIANAAEFVMKLILLDREVRVANTVFAPANHVNKLTLSGTSQWSDYSNSDPITALLTALDVPVMRPNVMTIGRAAWTKLILHPKTIDYVNGKGGMSGGVSRQQLADALELDEIQVGEAFVNTAKKGQTASYQRAWGKHCALTYRETPTEASRSTTWGFTPQFGERISDTIYSKDFGGLEGGYKTRAGERVTEVVSAPDLSYFFQNVVA</sequence>